<dbReference type="Gene3D" id="1.10.1510.10">
    <property type="entry name" value="Uncharacterised protein YqeY/AIM41 PF09424, N-terminal domain"/>
    <property type="match status" value="1"/>
</dbReference>
<dbReference type="InterPro" id="IPR003789">
    <property type="entry name" value="Asn/Gln_tRNA_amidoTrase-B-like"/>
</dbReference>
<accession>A0A2H0KB22</accession>
<dbReference type="InterPro" id="IPR019004">
    <property type="entry name" value="YqeY/Aim41"/>
</dbReference>
<dbReference type="InterPro" id="IPR042184">
    <property type="entry name" value="YqeY/Aim41_N"/>
</dbReference>
<dbReference type="Proteomes" id="UP000229342">
    <property type="component" value="Unassembled WGS sequence"/>
</dbReference>
<dbReference type="EMBL" id="PCVG01000050">
    <property type="protein sequence ID" value="PIQ68462.1"/>
    <property type="molecule type" value="Genomic_DNA"/>
</dbReference>
<sequence>MSLIQTIDTQIVEAMRAKDSARLLALRNLKAACMSEAITLKKTDALSDDEALTVIRRLVKQRKDSALQFRKGGREEMAVSEEAEMKILESYLPAQMPEADVRKIAKATKEKLGVADKTKLGQLIGAVLKETKGKADGGMVKKVVESLFE</sequence>
<dbReference type="AlphaFoldDB" id="A0A2H0KB22"/>
<dbReference type="PANTHER" id="PTHR28055:SF1">
    <property type="entry name" value="ALTERED INHERITANCE OF MITOCHONDRIA PROTEIN 41, MITOCHONDRIAL"/>
    <property type="match status" value="1"/>
</dbReference>
<comment type="caution">
    <text evidence="1">The sequence shown here is derived from an EMBL/GenBank/DDBJ whole genome shotgun (WGS) entry which is preliminary data.</text>
</comment>
<keyword evidence="1" id="KW-0808">Transferase</keyword>
<reference evidence="1 2" key="1">
    <citation type="submission" date="2017-09" db="EMBL/GenBank/DDBJ databases">
        <title>Depth-based differentiation of microbial function through sediment-hosted aquifers and enrichment of novel symbionts in the deep terrestrial subsurface.</title>
        <authorList>
            <person name="Probst A.J."/>
            <person name="Ladd B."/>
            <person name="Jarett J.K."/>
            <person name="Geller-Mcgrath D.E."/>
            <person name="Sieber C.M."/>
            <person name="Emerson J.B."/>
            <person name="Anantharaman K."/>
            <person name="Thomas B.C."/>
            <person name="Malmstrom R."/>
            <person name="Stieglmeier M."/>
            <person name="Klingl A."/>
            <person name="Woyke T."/>
            <person name="Ryan C.M."/>
            <person name="Banfield J.F."/>
        </authorList>
    </citation>
    <scope>NUCLEOTIDE SEQUENCE [LARGE SCALE GENOMIC DNA]</scope>
    <source>
        <strain evidence="1">CG11_big_fil_rev_8_21_14_0_20_46_11</strain>
    </source>
</reference>
<proteinExistence type="predicted"/>
<dbReference type="InterPro" id="IPR023168">
    <property type="entry name" value="GatB_Yqey_C_2"/>
</dbReference>
<dbReference type="SUPFAM" id="SSF89095">
    <property type="entry name" value="GatB/YqeY motif"/>
    <property type="match status" value="1"/>
</dbReference>
<name>A0A2H0KB22_9BACT</name>
<evidence type="ECO:0000313" key="2">
    <source>
        <dbReference type="Proteomes" id="UP000229342"/>
    </source>
</evidence>
<dbReference type="GO" id="GO:0016884">
    <property type="term" value="F:carbon-nitrogen ligase activity, with glutamine as amido-N-donor"/>
    <property type="evidence" value="ECO:0007669"/>
    <property type="project" value="InterPro"/>
</dbReference>
<dbReference type="PANTHER" id="PTHR28055">
    <property type="entry name" value="ALTERED INHERITANCE OF MITOCHONDRIA PROTEIN 41, MITOCHONDRIAL"/>
    <property type="match status" value="1"/>
</dbReference>
<dbReference type="Gene3D" id="1.10.10.410">
    <property type="match status" value="1"/>
</dbReference>
<evidence type="ECO:0000313" key="1">
    <source>
        <dbReference type="EMBL" id="PIQ68462.1"/>
    </source>
</evidence>
<dbReference type="GO" id="GO:0016740">
    <property type="term" value="F:transferase activity"/>
    <property type="evidence" value="ECO:0007669"/>
    <property type="project" value="UniProtKB-KW"/>
</dbReference>
<protein>
    <submittedName>
        <fullName evidence="1">Aspartyl-tRNA amidotransferase</fullName>
    </submittedName>
</protein>
<gene>
    <name evidence="1" type="ORF">COV91_03990</name>
</gene>
<dbReference type="Pfam" id="PF09424">
    <property type="entry name" value="YqeY"/>
    <property type="match status" value="1"/>
</dbReference>
<organism evidence="1 2">
    <name type="scientific">Candidatus Taylorbacteria bacterium CG11_big_fil_rev_8_21_14_0_20_46_11</name>
    <dbReference type="NCBI Taxonomy" id="1975025"/>
    <lineage>
        <taxon>Bacteria</taxon>
        <taxon>Candidatus Tayloriibacteriota</taxon>
    </lineage>
</organism>